<dbReference type="Proteomes" id="UP001164286">
    <property type="component" value="Unassembled WGS sequence"/>
</dbReference>
<dbReference type="EMBL" id="JAKWFO010000005">
    <property type="protein sequence ID" value="KAI9635236.1"/>
    <property type="molecule type" value="Genomic_DNA"/>
</dbReference>
<comment type="caution">
    <text evidence="1">The sequence shown here is derived from an EMBL/GenBank/DDBJ whole genome shotgun (WGS) entry which is preliminary data.</text>
</comment>
<evidence type="ECO:0000313" key="1">
    <source>
        <dbReference type="EMBL" id="KAI9635236.1"/>
    </source>
</evidence>
<dbReference type="RefSeq" id="XP_052945013.1">
    <property type="nucleotide sequence ID" value="XM_053092676.1"/>
</dbReference>
<gene>
    <name evidence="1" type="ORF">MKK02DRAFT_43916</name>
</gene>
<organism evidence="1 2">
    <name type="scientific">Dioszegia hungarica</name>
    <dbReference type="NCBI Taxonomy" id="4972"/>
    <lineage>
        <taxon>Eukaryota</taxon>
        <taxon>Fungi</taxon>
        <taxon>Dikarya</taxon>
        <taxon>Basidiomycota</taxon>
        <taxon>Agaricomycotina</taxon>
        <taxon>Tremellomycetes</taxon>
        <taxon>Tremellales</taxon>
        <taxon>Bulleribasidiaceae</taxon>
        <taxon>Dioszegia</taxon>
    </lineage>
</organism>
<dbReference type="GeneID" id="77731881"/>
<reference evidence="1" key="1">
    <citation type="journal article" date="2022" name="G3 (Bethesda)">
        <title>High quality genome of the basidiomycete yeast Dioszegia hungarica PDD-24b-2 isolated from cloud water.</title>
        <authorList>
            <person name="Jarrige D."/>
            <person name="Haridas S."/>
            <person name="Bleykasten-Grosshans C."/>
            <person name="Joly M."/>
            <person name="Nadalig T."/>
            <person name="Sancelme M."/>
            <person name="Vuilleumier S."/>
            <person name="Grigoriev I.V."/>
            <person name="Amato P."/>
            <person name="Bringel F."/>
        </authorList>
    </citation>
    <scope>NUCLEOTIDE SEQUENCE</scope>
    <source>
        <strain evidence="1">PDD-24b-2</strain>
    </source>
</reference>
<dbReference type="AlphaFoldDB" id="A0AA38LVG4"/>
<keyword evidence="2" id="KW-1185">Reference proteome</keyword>
<protein>
    <submittedName>
        <fullName evidence="1">Uncharacterized protein</fullName>
    </submittedName>
</protein>
<name>A0AA38LVG4_9TREE</name>
<accession>A0AA38LVG4</accession>
<proteinExistence type="predicted"/>
<sequence>MQRQADTSGSADDTFVAWFTDRRSGAALKLRSSGQTLGKVSNALRNMSEKGSYEMDGVESWARTPGTHQLNVRRRARGAIPGFDDADFTEMEGASSLKADSNSVHHENWDTSPLLEVLRISDSGSRELEVHSFASGSALRVPFTRPFAIATRESEVKHYRLTFPGSKDDCLSYLEKAHPDIRSELQTLFGQGQASFSQGEPVDIDALEAEVSMRERLTQQLAFEAKQAMKVFMDDDGEGP</sequence>
<evidence type="ECO:0000313" key="2">
    <source>
        <dbReference type="Proteomes" id="UP001164286"/>
    </source>
</evidence>